<comment type="caution">
    <text evidence="2">The sequence shown here is derived from an EMBL/GenBank/DDBJ whole genome shotgun (WGS) entry which is preliminary data.</text>
</comment>
<dbReference type="EMBL" id="JAUOES010000048">
    <property type="protein sequence ID" value="MDT3282945.1"/>
    <property type="molecule type" value="Genomic_DNA"/>
</dbReference>
<proteinExistence type="predicted"/>
<name>A0ABU3G5M8_9GAMM</name>
<organism evidence="2 3">
    <name type="scientific">Shewanella scandinavica</name>
    <dbReference type="NCBI Taxonomy" id="3063538"/>
    <lineage>
        <taxon>Bacteria</taxon>
        <taxon>Pseudomonadati</taxon>
        <taxon>Pseudomonadota</taxon>
        <taxon>Gammaproteobacteria</taxon>
        <taxon>Alteromonadales</taxon>
        <taxon>Shewanellaceae</taxon>
        <taxon>Shewanella</taxon>
    </lineage>
</organism>
<reference evidence="2 3" key="1">
    <citation type="submission" date="2023-07" db="EMBL/GenBank/DDBJ databases">
        <title>Novel Shewanella species isolated from Baltic Sea sediments.</title>
        <authorList>
            <person name="Martin-Rodriguez A.J."/>
        </authorList>
    </citation>
    <scope>NUCLEOTIDE SEQUENCE [LARGE SCALE GENOMIC DNA]</scope>
    <source>
        <strain evidence="2 3">SP2S1-2</strain>
    </source>
</reference>
<evidence type="ECO:0000256" key="1">
    <source>
        <dbReference type="SAM" id="SignalP"/>
    </source>
</evidence>
<gene>
    <name evidence="2" type="ORF">Q4Q50_21925</name>
</gene>
<evidence type="ECO:0000313" key="3">
    <source>
        <dbReference type="Proteomes" id="UP001249505"/>
    </source>
</evidence>
<keyword evidence="1" id="KW-0732">Signal</keyword>
<dbReference type="Proteomes" id="UP001249505">
    <property type="component" value="Unassembled WGS sequence"/>
</dbReference>
<dbReference type="RefSeq" id="WP_012197123.1">
    <property type="nucleotide sequence ID" value="NZ_JAUOES010000048.1"/>
</dbReference>
<feature type="chain" id="PRO_5046785919" evidence="1">
    <location>
        <begin position="20"/>
        <end position="127"/>
    </location>
</feature>
<accession>A0ABU3G5M8</accession>
<sequence length="127" mass="13904">MKKAIAFLSLFIFSAITQAEQLCNLVEGATLIAQDGENTYLGKLGSKYDSDSVFNNYGTYGSEYSAESIWNKYGQFGGKYSTYSVFNQYTSTPPMIIKNKQIIGYLSANKAMANSVSPNLLKAVCGE</sequence>
<protein>
    <submittedName>
        <fullName evidence="2">Uncharacterized protein</fullName>
    </submittedName>
</protein>
<dbReference type="GeneID" id="11774772"/>
<keyword evidence="3" id="KW-1185">Reference proteome</keyword>
<feature type="signal peptide" evidence="1">
    <location>
        <begin position="1"/>
        <end position="19"/>
    </location>
</feature>
<evidence type="ECO:0000313" key="2">
    <source>
        <dbReference type="EMBL" id="MDT3282945.1"/>
    </source>
</evidence>